<keyword evidence="4" id="KW-0472">Membrane</keyword>
<protein>
    <submittedName>
        <fullName evidence="6">Short-chain dehydrogenase/reductase SDR</fullName>
    </submittedName>
</protein>
<keyword evidence="5" id="KW-0732">Signal</keyword>
<evidence type="ECO:0000256" key="1">
    <source>
        <dbReference type="ARBA" id="ARBA00006484"/>
    </source>
</evidence>
<evidence type="ECO:0000313" key="7">
    <source>
        <dbReference type="Proteomes" id="UP000054624"/>
    </source>
</evidence>
<feature type="region of interest" description="Disordered" evidence="3">
    <location>
        <begin position="174"/>
        <end position="209"/>
    </location>
</feature>
<name>A0A158DYU9_9BURK</name>
<evidence type="ECO:0000256" key="5">
    <source>
        <dbReference type="SAM" id="SignalP"/>
    </source>
</evidence>
<dbReference type="SUPFAM" id="SSF51735">
    <property type="entry name" value="NAD(P)-binding Rossmann-fold domains"/>
    <property type="match status" value="1"/>
</dbReference>
<dbReference type="Gene3D" id="3.40.50.720">
    <property type="entry name" value="NAD(P)-binding Rossmann-like Domain"/>
    <property type="match status" value="1"/>
</dbReference>
<gene>
    <name evidence="6" type="ORF">AWB76_07749</name>
</gene>
<dbReference type="EMBL" id="FCOI02000070">
    <property type="protein sequence ID" value="SAK99590.1"/>
    <property type="molecule type" value="Genomic_DNA"/>
</dbReference>
<sequence length="209" mass="20668">MAAMAAAATVVAATAVAAMAAAATVVAATAVAATAVAATAAAATAVEATATATAAAAATVAAAAVAVAAAAAATAAVDRAVKRKERTDARHTASVFSFEDSLAASPSRNDTQRTHTNARKLAPSHSRRRTLPMPADTFTLNGRIALVTGGSRGIGRAISLALAARGASVAVNYRQRGTRPPTSSRKSNAPAIARSPCAPMYRSATTSTR</sequence>
<keyword evidence="4" id="KW-0812">Transmembrane</keyword>
<evidence type="ECO:0000256" key="3">
    <source>
        <dbReference type="SAM" id="MobiDB-lite"/>
    </source>
</evidence>
<evidence type="ECO:0000256" key="2">
    <source>
        <dbReference type="ARBA" id="ARBA00023002"/>
    </source>
</evidence>
<feature type="signal peptide" evidence="5">
    <location>
        <begin position="1"/>
        <end position="20"/>
    </location>
</feature>
<dbReference type="Pfam" id="PF00106">
    <property type="entry name" value="adh_short"/>
    <property type="match status" value="1"/>
</dbReference>
<dbReference type="STRING" id="1777137.AWB76_07749"/>
<keyword evidence="7" id="KW-1185">Reference proteome</keyword>
<feature type="region of interest" description="Disordered" evidence="3">
    <location>
        <begin position="100"/>
        <end position="134"/>
    </location>
</feature>
<dbReference type="PANTHER" id="PTHR48107:SF7">
    <property type="entry name" value="RE15974P"/>
    <property type="match status" value="1"/>
</dbReference>
<dbReference type="InterPro" id="IPR036291">
    <property type="entry name" value="NAD(P)-bd_dom_sf"/>
</dbReference>
<dbReference type="InterPro" id="IPR002347">
    <property type="entry name" value="SDR_fam"/>
</dbReference>
<evidence type="ECO:0000256" key="4">
    <source>
        <dbReference type="SAM" id="Phobius"/>
    </source>
</evidence>
<dbReference type="AlphaFoldDB" id="A0A158DYU9"/>
<organism evidence="6 7">
    <name type="scientific">Caballeronia temeraria</name>
    <dbReference type="NCBI Taxonomy" id="1777137"/>
    <lineage>
        <taxon>Bacteria</taxon>
        <taxon>Pseudomonadati</taxon>
        <taxon>Pseudomonadota</taxon>
        <taxon>Betaproteobacteria</taxon>
        <taxon>Burkholderiales</taxon>
        <taxon>Burkholderiaceae</taxon>
        <taxon>Caballeronia</taxon>
    </lineage>
</organism>
<evidence type="ECO:0000313" key="6">
    <source>
        <dbReference type="EMBL" id="SAK99590.1"/>
    </source>
</evidence>
<proteinExistence type="inferred from homology"/>
<comment type="similarity">
    <text evidence="1">Belongs to the short-chain dehydrogenases/reductases (SDR) family.</text>
</comment>
<dbReference type="GO" id="GO:0016614">
    <property type="term" value="F:oxidoreductase activity, acting on CH-OH group of donors"/>
    <property type="evidence" value="ECO:0007669"/>
    <property type="project" value="UniProtKB-ARBA"/>
</dbReference>
<reference evidence="7" key="1">
    <citation type="submission" date="2016-01" db="EMBL/GenBank/DDBJ databases">
        <authorList>
            <person name="Peeters Charlotte."/>
        </authorList>
    </citation>
    <scope>NUCLEOTIDE SEQUENCE [LARGE SCALE GENOMIC DNA]</scope>
</reference>
<dbReference type="Proteomes" id="UP000054624">
    <property type="component" value="Unassembled WGS sequence"/>
</dbReference>
<keyword evidence="2" id="KW-0560">Oxidoreductase</keyword>
<accession>A0A158DYU9</accession>
<feature type="chain" id="PRO_5007624648" evidence="5">
    <location>
        <begin position="21"/>
        <end position="209"/>
    </location>
</feature>
<feature type="transmembrane region" description="Helical" evidence="4">
    <location>
        <begin position="52"/>
        <end position="77"/>
    </location>
</feature>
<dbReference type="PANTHER" id="PTHR48107">
    <property type="entry name" value="NADPH-DEPENDENT ALDEHYDE REDUCTASE-LIKE PROTEIN, CHLOROPLASTIC-RELATED"/>
    <property type="match status" value="1"/>
</dbReference>
<keyword evidence="4" id="KW-1133">Transmembrane helix</keyword>